<feature type="domain" description="Reverse transcriptase" evidence="2">
    <location>
        <begin position="826"/>
        <end position="1095"/>
    </location>
</feature>
<dbReference type="InterPro" id="IPR002156">
    <property type="entry name" value="RNaseH_domain"/>
</dbReference>
<name>A0A803Q2M6_CANSA</name>
<dbReference type="SUPFAM" id="SSF53098">
    <property type="entry name" value="Ribonuclease H-like"/>
    <property type="match status" value="1"/>
</dbReference>
<evidence type="ECO:0000259" key="2">
    <source>
        <dbReference type="PROSITE" id="PS50878"/>
    </source>
</evidence>
<dbReference type="PANTHER" id="PTHR46890:SF48">
    <property type="entry name" value="RNA-DIRECTED DNA POLYMERASE"/>
    <property type="match status" value="1"/>
</dbReference>
<organism evidence="3 4">
    <name type="scientific">Cannabis sativa</name>
    <name type="common">Hemp</name>
    <name type="synonym">Marijuana</name>
    <dbReference type="NCBI Taxonomy" id="3483"/>
    <lineage>
        <taxon>Eukaryota</taxon>
        <taxon>Viridiplantae</taxon>
        <taxon>Streptophyta</taxon>
        <taxon>Embryophyta</taxon>
        <taxon>Tracheophyta</taxon>
        <taxon>Spermatophyta</taxon>
        <taxon>Magnoliopsida</taxon>
        <taxon>eudicotyledons</taxon>
        <taxon>Gunneridae</taxon>
        <taxon>Pentapetalae</taxon>
        <taxon>rosids</taxon>
        <taxon>fabids</taxon>
        <taxon>Rosales</taxon>
        <taxon>Cannabaceae</taxon>
        <taxon>Cannabis</taxon>
    </lineage>
</organism>
<dbReference type="InterPro" id="IPR000477">
    <property type="entry name" value="RT_dom"/>
</dbReference>
<dbReference type="InterPro" id="IPR036691">
    <property type="entry name" value="Endo/exonu/phosph_ase_sf"/>
</dbReference>
<sequence length="1674" mass="188916">MENNFEERQVEQVELCGLEDFKISLEADPELGVEAIEKSVVAKQYTNKTVFIGLLRSILGRKWKLAKGWKLQEVEPKTFIIRLTKKQEALQISRNGPWPICDGFLVVKPMPDDGKWSSADLNSSPVWVRVYEMPPRYWTIKNANALAQKIGSVISIDRLWRNGFPTNEYVRFQERLERELRDVRFQAEARDNLIPGGENFEPALIGTDLHMEAVIEVARRQKEAESEIGGSSKSPVEGSVVEGGEVVALKHTDGVSGPSISHSSNGKGKELAEVEKQHVDHLAMVFKASLGPNSKPAHKLSRPSRSRKNLDLSAKSGSRKELRPLQVGKKRRIVSCDEDFSLLGSILPGVDSSNKKICPEGSLTSLKSQEFLTGSQGIFEDGEGIGTATHSVEVCIGTEENPAALNAPLANIQTPMSPTEGKKKEDFILAEEAGLYMPPKSPWASGGLALFWRHGWNIQIMTMDLSKIVARFSGDRVDPWLVMGDLNSVLSANEKVGGRPVTQAEGEGLRNFLFKYGAIDLVGVGALFTWTNGQDEEHIIKERLDRVIVSPEWLTQFKKAGVRNLSIRHSDHAPVILDTRMEREFFSTPFRYLDAWSRDSSCRKVIEDSWKHGVEGFQSFILCQKLKITAKALCEWNRLVFGFYQSKIKALEKLLIEVQNRPPSKDNLELEGSIMLELDEVEDSLESIWRQKLRENWLHEGDKNSRFFHASIVVRRKRNHIWAVRQADGSLIEDRASIAHYFRSNFQALFSSSGDNVENDFSDLITASITREENLRLCSCPSEDEIKKIVWALPPLKSPGPDGFPVKFFKQYWDIVGNQVVDFVKEFFNNGKFCSEVNKTFIVLIPKKSHAECFDDYRPISLCNSIYKIVSKLLANRLSGVLDNLISPNQAAFIKGRNIAENSIIANEIVHDMKRRRGGNAFACIKCDMSKAYDRLEWNFLLKVLKAFGFSSHFCQMIMQCVSSVSFQVLLNGGITKKFFPKRGVRQGDPLSPLLFILCGEVLSRIFLAKEEEGCLKGFPIVQLGQSITPLMYADDLVVFLKAENNVLDSFLESMEKYCRWSGQMINVQKSKVYFFKNCSNACREDFLHKLGYEEMNRGEKFLGNPFLIKGRGSVDFDFITEKISKRLEGWRARLLSQAARTILVKNVLASIPLYSMSTFLLPRKTTDAIDGTLRKFWWKGNVQEGRFLALKAWDSMCKPKSRGGLGFKRSADINFSLIAKLGWVMASNTQSLWKSVLLEKYCRHSDFLTTEIPTSASLVARGIWATKDFIADNSIWAIGKNSQVNIWSGLWSSKDGVFCDSGDLNPMCKVDTTVGDLMLNSGEGWDYNQLVIWLRPEAINRLEGVDFGTLLNEDKLHWKSSPDGSFSIKRAYWDLNRSRFFEKDVIGLCMLCGESEGDTVSHFVANCAISRQLWFSSCWNIRITNFSLVSGKDIVSWLIDPPFAQVMPTEEKAKFSLFGAIMYFKLWGVRNENYHNKSSMSYDMIQSMVMRSYREHSNIMFRATAQEGINRGPAAIQWGLPRPGRMKCYVDFASDNEVGVVAGVIYDWEGSVKSFGAKKVTASSSFQGELEALAFGVEMARSFAAVGVDFHSDNWQLVNSLSTGRCLWWNASFSFNKILSELEGFNCSVSWISRGFNASAHALARWGLFHNCNGVLRFWEVSPHVLTKLLFLA</sequence>
<dbReference type="InterPro" id="IPR043502">
    <property type="entry name" value="DNA/RNA_pol_sf"/>
</dbReference>
<proteinExistence type="predicted"/>
<protein>
    <recommendedName>
        <fullName evidence="2">Reverse transcriptase domain-containing protein</fullName>
    </recommendedName>
</protein>
<dbReference type="SUPFAM" id="SSF56672">
    <property type="entry name" value="DNA/RNA polymerases"/>
    <property type="match status" value="1"/>
</dbReference>
<accession>A0A803Q2M6</accession>
<reference evidence="3" key="1">
    <citation type="submission" date="2018-11" db="EMBL/GenBank/DDBJ databases">
        <authorList>
            <person name="Grassa J C."/>
        </authorList>
    </citation>
    <scope>NUCLEOTIDE SEQUENCE [LARGE SCALE GENOMIC DNA]</scope>
</reference>
<dbReference type="Gene3D" id="3.60.10.10">
    <property type="entry name" value="Endonuclease/exonuclease/phosphatase"/>
    <property type="match status" value="1"/>
</dbReference>
<dbReference type="InterPro" id="IPR044730">
    <property type="entry name" value="RNase_H-like_dom_plant"/>
</dbReference>
<dbReference type="Pfam" id="PF00078">
    <property type="entry name" value="RVT_1"/>
    <property type="match status" value="1"/>
</dbReference>
<dbReference type="CDD" id="cd06222">
    <property type="entry name" value="RNase_H_like"/>
    <property type="match status" value="1"/>
</dbReference>
<dbReference type="Pfam" id="PF13456">
    <property type="entry name" value="RVT_3"/>
    <property type="match status" value="1"/>
</dbReference>
<evidence type="ECO:0000313" key="4">
    <source>
        <dbReference type="Proteomes" id="UP000596661"/>
    </source>
</evidence>
<keyword evidence="4" id="KW-1185">Reference proteome</keyword>
<dbReference type="EMBL" id="UZAU01000666">
    <property type="status" value="NOT_ANNOTATED_CDS"/>
    <property type="molecule type" value="Genomic_DNA"/>
</dbReference>
<evidence type="ECO:0000313" key="3">
    <source>
        <dbReference type="EnsemblPlants" id="cds.evm.model.07.1435"/>
    </source>
</evidence>
<dbReference type="SUPFAM" id="SSF56219">
    <property type="entry name" value="DNase I-like"/>
    <property type="match status" value="1"/>
</dbReference>
<dbReference type="InterPro" id="IPR036397">
    <property type="entry name" value="RNaseH_sf"/>
</dbReference>
<dbReference type="CDD" id="cd01650">
    <property type="entry name" value="RT_nLTR_like"/>
    <property type="match status" value="1"/>
</dbReference>
<feature type="region of interest" description="Disordered" evidence="1">
    <location>
        <begin position="291"/>
        <end position="322"/>
    </location>
</feature>
<feature type="compositionally biased region" description="Basic residues" evidence="1">
    <location>
        <begin position="296"/>
        <end position="307"/>
    </location>
</feature>
<evidence type="ECO:0000256" key="1">
    <source>
        <dbReference type="SAM" id="MobiDB-lite"/>
    </source>
</evidence>
<dbReference type="Gene3D" id="3.30.420.10">
    <property type="entry name" value="Ribonuclease H-like superfamily/Ribonuclease H"/>
    <property type="match status" value="1"/>
</dbReference>
<dbReference type="GO" id="GO:0004523">
    <property type="term" value="F:RNA-DNA hybrid ribonuclease activity"/>
    <property type="evidence" value="ECO:0007669"/>
    <property type="project" value="InterPro"/>
</dbReference>
<dbReference type="InterPro" id="IPR052343">
    <property type="entry name" value="Retrotransposon-Effector_Assoc"/>
</dbReference>
<dbReference type="Gramene" id="evm.model.07.1435">
    <property type="protein sequence ID" value="cds.evm.model.07.1435"/>
    <property type="gene ID" value="evm.TU.07.1435"/>
</dbReference>
<dbReference type="PROSITE" id="PS50878">
    <property type="entry name" value="RT_POL"/>
    <property type="match status" value="1"/>
</dbReference>
<dbReference type="InterPro" id="IPR012337">
    <property type="entry name" value="RNaseH-like_sf"/>
</dbReference>
<reference evidence="3" key="2">
    <citation type="submission" date="2021-03" db="UniProtKB">
        <authorList>
            <consortium name="EnsemblPlants"/>
        </authorList>
    </citation>
    <scope>IDENTIFICATION</scope>
</reference>
<feature type="region of interest" description="Disordered" evidence="1">
    <location>
        <begin position="251"/>
        <end position="270"/>
    </location>
</feature>
<dbReference type="PANTHER" id="PTHR46890">
    <property type="entry name" value="NON-LTR RETROLELEMENT REVERSE TRANSCRIPTASE-LIKE PROTEIN-RELATED"/>
    <property type="match status" value="1"/>
</dbReference>
<dbReference type="GO" id="GO:0003676">
    <property type="term" value="F:nucleic acid binding"/>
    <property type="evidence" value="ECO:0007669"/>
    <property type="project" value="InterPro"/>
</dbReference>
<dbReference type="EnsemblPlants" id="evm.model.07.1435">
    <property type="protein sequence ID" value="cds.evm.model.07.1435"/>
    <property type="gene ID" value="evm.TU.07.1435"/>
</dbReference>
<dbReference type="Proteomes" id="UP000596661">
    <property type="component" value="Chromosome 7"/>
</dbReference>